<dbReference type="Proteomes" id="UP001223520">
    <property type="component" value="Chromosome"/>
</dbReference>
<name>A0AAJ6NQ55_9CYAN</name>
<dbReference type="AlphaFoldDB" id="A0AAJ6NQ55"/>
<accession>A0AAJ6NQ55</accession>
<dbReference type="KEGG" id="hbq:QI031_23280"/>
<protein>
    <submittedName>
        <fullName evidence="1">Uncharacterized protein</fullName>
    </submittedName>
</protein>
<proteinExistence type="predicted"/>
<organism evidence="1 2">
    <name type="scientific">Halotia branconii CENA392</name>
    <dbReference type="NCBI Taxonomy" id="1539056"/>
    <lineage>
        <taxon>Bacteria</taxon>
        <taxon>Bacillati</taxon>
        <taxon>Cyanobacteriota</taxon>
        <taxon>Cyanophyceae</taxon>
        <taxon>Nostocales</taxon>
        <taxon>Nodulariaceae</taxon>
        <taxon>Halotia</taxon>
    </lineage>
</organism>
<evidence type="ECO:0000313" key="1">
    <source>
        <dbReference type="EMBL" id="WGV24664.1"/>
    </source>
</evidence>
<dbReference type="EMBL" id="CP124543">
    <property type="protein sequence ID" value="WGV24664.1"/>
    <property type="molecule type" value="Genomic_DNA"/>
</dbReference>
<reference evidence="1 2" key="1">
    <citation type="journal article" date="2023" name="Limnol Oceanogr Lett">
        <title>Environmental adaptations by the intertidal Antarctic cyanobacterium Halotia branconii CENA392 as revealed using long-read genome sequencing.</title>
        <authorList>
            <person name="Dextro R.B."/>
            <person name="Delbaje E."/>
            <person name="Freitas P.N.N."/>
            <person name="Geraldes V."/>
            <person name="Pinto E."/>
            <person name="Long P.F."/>
            <person name="Fiore M.F."/>
        </authorList>
    </citation>
    <scope>NUCLEOTIDE SEQUENCE [LARGE SCALE GENOMIC DNA]</scope>
    <source>
        <strain evidence="1 2">CENA392</strain>
    </source>
</reference>
<dbReference type="RefSeq" id="WP_281481982.1">
    <property type="nucleotide sequence ID" value="NZ_CP124543.1"/>
</dbReference>
<evidence type="ECO:0000313" key="2">
    <source>
        <dbReference type="Proteomes" id="UP001223520"/>
    </source>
</evidence>
<sequence length="72" mass="7370">MSNQMITLPLLVDLSAEEQQFLAGGKCGSPDNGGEDKGENGCDCGGASMYVGHKITFTPFSKCVDGGTGGCH</sequence>
<gene>
    <name evidence="1" type="ORF">QI031_23280</name>
</gene>
<keyword evidence="2" id="KW-1185">Reference proteome</keyword>